<organism evidence="1 2">
    <name type="scientific">Clostridium saccharobutylicum DSM 13864</name>
    <dbReference type="NCBI Taxonomy" id="1345695"/>
    <lineage>
        <taxon>Bacteria</taxon>
        <taxon>Bacillati</taxon>
        <taxon>Bacillota</taxon>
        <taxon>Clostridia</taxon>
        <taxon>Eubacteriales</taxon>
        <taxon>Clostridiaceae</taxon>
        <taxon>Clostridium</taxon>
    </lineage>
</organism>
<reference evidence="1 2" key="1">
    <citation type="journal article" date="2013" name="Genome Announc.">
        <title>Complete Genome Sequence of the Solvent Producer Clostridium saccharobutylicum NCP262 (DSM 13864).</title>
        <authorList>
            <person name="Poehlein A."/>
            <person name="Hartwich K."/>
            <person name="Krabben P."/>
            <person name="Ehrenreich A."/>
            <person name="Liebl W."/>
            <person name="Durre P."/>
            <person name="Gottschalk G."/>
            <person name="Daniel R."/>
        </authorList>
    </citation>
    <scope>NUCLEOTIDE SEQUENCE [LARGE SCALE GENOMIC DNA]</scope>
    <source>
        <strain evidence="1">DSM 13864</strain>
    </source>
</reference>
<gene>
    <name evidence="1" type="ORF">CLSA_c08880</name>
</gene>
<dbReference type="PATRIC" id="fig|1345695.10.peg.4099"/>
<dbReference type="Proteomes" id="UP000017118">
    <property type="component" value="Chromosome"/>
</dbReference>
<dbReference type="KEGG" id="csb:CLSA_c08880"/>
<evidence type="ECO:0000313" key="1">
    <source>
        <dbReference type="EMBL" id="AGX41900.1"/>
    </source>
</evidence>
<name>U5MMW9_CLOSA</name>
<dbReference type="AlphaFoldDB" id="U5MMW9"/>
<accession>U5MMW9</accession>
<proteinExistence type="predicted"/>
<dbReference type="HOGENOM" id="CLU_1945028_0_0_9"/>
<keyword evidence="2" id="KW-1185">Reference proteome</keyword>
<dbReference type="RefSeq" id="WP_022744187.1">
    <property type="nucleotide sequence ID" value="NC_022571.1"/>
</dbReference>
<dbReference type="OrthoDB" id="9940938at2"/>
<dbReference type="GeneID" id="55473421"/>
<dbReference type="EMBL" id="CP006721">
    <property type="protein sequence ID" value="AGX41900.1"/>
    <property type="molecule type" value="Genomic_DNA"/>
</dbReference>
<sequence>MDMLDQEFNYVYEIKDNNMHNNNRCLIKSEIKPEDMKNLIFYIQYKYQSIIPQSVLTRGEIKELLIKCYEVENIDDVNTDDIINLQENFKKYFNKEKGKSIINNFSIYEIKGLILELQKIVYLTIEMWR</sequence>
<protein>
    <submittedName>
        <fullName evidence="1">Uncharacterized protein</fullName>
    </submittedName>
</protein>
<evidence type="ECO:0000313" key="2">
    <source>
        <dbReference type="Proteomes" id="UP000017118"/>
    </source>
</evidence>
<dbReference type="eggNOG" id="ENOG50327DI">
    <property type="taxonomic scope" value="Bacteria"/>
</dbReference>